<proteinExistence type="predicted"/>
<evidence type="ECO:0000313" key="1">
    <source>
        <dbReference type="EMBL" id="GFE54767.1"/>
    </source>
</evidence>
<sequence>MNIIDGGCFMALSDSLAAVDVRLLEDFTRMDMLDRCNERDPALQLDACVIEQTKPGLWYVYALTESSGCEIDANRIADLICISASNIDPSFASKDYLVGLAWKDLLPNADKWHSDEIQIHCGTVGLLCMESIRRCAKAHGLKPDDSEEFSAFIRRWANTMCQITTTSSKIALSNFPGGPIGAVSSVGICDNGKYSCQVLHDDVTGEVSGIKITFPPMQ</sequence>
<dbReference type="AlphaFoldDB" id="A0A9W5TDX9"/>
<reference evidence="1" key="1">
    <citation type="submission" date="2019-12" db="EMBL/GenBank/DDBJ databases">
        <title>Genome sequence of Babesia ovis.</title>
        <authorList>
            <person name="Yamagishi J."/>
            <person name="Sevinc F."/>
            <person name="Xuan X."/>
        </authorList>
    </citation>
    <scope>NUCLEOTIDE SEQUENCE</scope>
    <source>
        <strain evidence="1">Selcuk</strain>
    </source>
</reference>
<keyword evidence="2" id="KW-1185">Reference proteome</keyword>
<protein>
    <submittedName>
        <fullName evidence="1">Uncharacterized protein</fullName>
    </submittedName>
</protein>
<accession>A0A9W5TDX9</accession>
<organism evidence="1 2">
    <name type="scientific">Babesia ovis</name>
    <dbReference type="NCBI Taxonomy" id="5869"/>
    <lineage>
        <taxon>Eukaryota</taxon>
        <taxon>Sar</taxon>
        <taxon>Alveolata</taxon>
        <taxon>Apicomplexa</taxon>
        <taxon>Aconoidasida</taxon>
        <taxon>Piroplasmida</taxon>
        <taxon>Babesiidae</taxon>
        <taxon>Babesia</taxon>
    </lineage>
</organism>
<dbReference type="Proteomes" id="UP001057455">
    <property type="component" value="Unassembled WGS sequence"/>
</dbReference>
<comment type="caution">
    <text evidence="1">The sequence shown here is derived from an EMBL/GenBank/DDBJ whole genome shotgun (WGS) entry which is preliminary data.</text>
</comment>
<name>A0A9W5TDX9_BABOV</name>
<dbReference type="EMBL" id="BLIY01000017">
    <property type="protein sequence ID" value="GFE54767.1"/>
    <property type="molecule type" value="Genomic_DNA"/>
</dbReference>
<dbReference type="OrthoDB" id="363220at2759"/>
<evidence type="ECO:0000313" key="2">
    <source>
        <dbReference type="Proteomes" id="UP001057455"/>
    </source>
</evidence>
<gene>
    <name evidence="1" type="ORF">BaOVIS_021710</name>
</gene>